<evidence type="ECO:0000313" key="1">
    <source>
        <dbReference type="EMBL" id="AQY42570.1"/>
    </source>
</evidence>
<geneLocation type="plasmid" evidence="1 2">
    <name>unnamed3</name>
</geneLocation>
<proteinExistence type="predicted"/>
<sequence>MESEFLISIPGKGLSLEEIAFSYLELIEDDFNITIEEMANYLRCSYDYVQRNIAPYIYHVYINSVANRALFTHCEDSKYVDLFTKRKLFSRSKFQQFLLKESALLVDRQRYYFEELSIASRDKLMGLAEKQEQKTTTTKMFETIALQQTSLLYSKTDLMNKVVKGFPVSQLPMKLYSLKDLLDGIDDLNLKFRYKVSVYRYLEKQGIPKMKIQSLIRYRREDLENTAVYSLPLVIDKKEVLTSIEKMLGTDV</sequence>
<dbReference type="RefSeq" id="WP_079246564.1">
    <property type="nucleotide sequence ID" value="NZ_JARSYF010000075.1"/>
</dbReference>
<dbReference type="AlphaFoldDB" id="A0A9W3TJN8"/>
<evidence type="ECO:0000313" key="2">
    <source>
        <dbReference type="Proteomes" id="UP000191057"/>
    </source>
</evidence>
<protein>
    <submittedName>
        <fullName evidence="1">Uncharacterized protein</fullName>
    </submittedName>
</protein>
<dbReference type="Proteomes" id="UP000191057">
    <property type="component" value="Plasmid unnamed3"/>
</dbReference>
<dbReference type="EMBL" id="CP020005">
    <property type="protein sequence ID" value="AQY42570.1"/>
    <property type="molecule type" value="Genomic_DNA"/>
</dbReference>
<accession>A0A9W3TJN8</accession>
<organism evidence="1 2">
    <name type="scientific">Bacillus thuringiensis</name>
    <dbReference type="NCBI Taxonomy" id="1428"/>
    <lineage>
        <taxon>Bacteria</taxon>
        <taxon>Bacillati</taxon>
        <taxon>Bacillota</taxon>
        <taxon>Bacilli</taxon>
        <taxon>Bacillales</taxon>
        <taxon>Bacillaceae</taxon>
        <taxon>Bacillus</taxon>
        <taxon>Bacillus cereus group</taxon>
    </lineage>
</organism>
<keyword evidence="1" id="KW-0614">Plasmid</keyword>
<name>A0A9W3TJN8_BACTU</name>
<reference evidence="1 2" key="1">
    <citation type="submission" date="2017-03" db="EMBL/GenBank/DDBJ databases">
        <title>Complete genome sequence of Bacillus thuringiensis L-7601, a novel melanin producing strain.</title>
        <authorList>
            <person name="Cai J."/>
            <person name="Cao Z."/>
            <person name="Tan T."/>
        </authorList>
    </citation>
    <scope>NUCLEOTIDE SEQUENCE [LARGE SCALE GENOMIC DNA]</scope>
    <source>
        <strain evidence="1 2">L-7601</strain>
        <plasmid evidence="1 2">unnamed3</plasmid>
    </source>
</reference>
<gene>
    <name evidence="1" type="ORF">B4918_32280</name>
</gene>